<comment type="caution">
    <text evidence="1">The sequence shown here is derived from an EMBL/GenBank/DDBJ whole genome shotgun (WGS) entry which is preliminary data.</text>
</comment>
<protein>
    <submittedName>
        <fullName evidence="1">Uncharacterized protein</fullName>
    </submittedName>
</protein>
<proteinExistence type="predicted"/>
<sequence>MLCGVNYGQSIAFHTKPARFYQKFNIPGVLECIDCTQVAFMRPIDHGERYYCRKHYHYLYVQLVTQDIH</sequence>
<name>A0A8S0YWJ1_ARCPL</name>
<dbReference type="EMBL" id="CADEBC010000159">
    <property type="protein sequence ID" value="CAB3224597.1"/>
    <property type="molecule type" value="Genomic_DNA"/>
</dbReference>
<reference evidence="1 2" key="1">
    <citation type="submission" date="2020-04" db="EMBL/GenBank/DDBJ databases">
        <authorList>
            <person name="Wallbank WR R."/>
            <person name="Pardo Diaz C."/>
            <person name="Kozak K."/>
            <person name="Martin S."/>
            <person name="Jiggins C."/>
            <person name="Moest M."/>
            <person name="Warren A I."/>
            <person name="Byers J.R.P. K."/>
            <person name="Montejo-Kovacevich G."/>
            <person name="Yen C E."/>
        </authorList>
    </citation>
    <scope>NUCLEOTIDE SEQUENCE [LARGE SCALE GENOMIC DNA]</scope>
</reference>
<dbReference type="AlphaFoldDB" id="A0A8S0YWJ1"/>
<evidence type="ECO:0000313" key="2">
    <source>
        <dbReference type="Proteomes" id="UP000494106"/>
    </source>
</evidence>
<dbReference type="Proteomes" id="UP000494106">
    <property type="component" value="Unassembled WGS sequence"/>
</dbReference>
<evidence type="ECO:0000313" key="1">
    <source>
        <dbReference type="EMBL" id="CAB3224597.1"/>
    </source>
</evidence>
<dbReference type="OrthoDB" id="7533242at2759"/>
<keyword evidence="2" id="KW-1185">Reference proteome</keyword>
<organism evidence="1 2">
    <name type="scientific">Arctia plantaginis</name>
    <name type="common">Wood tiger moth</name>
    <name type="synonym">Phalaena plantaginis</name>
    <dbReference type="NCBI Taxonomy" id="874455"/>
    <lineage>
        <taxon>Eukaryota</taxon>
        <taxon>Metazoa</taxon>
        <taxon>Ecdysozoa</taxon>
        <taxon>Arthropoda</taxon>
        <taxon>Hexapoda</taxon>
        <taxon>Insecta</taxon>
        <taxon>Pterygota</taxon>
        <taxon>Neoptera</taxon>
        <taxon>Endopterygota</taxon>
        <taxon>Lepidoptera</taxon>
        <taxon>Glossata</taxon>
        <taxon>Ditrysia</taxon>
        <taxon>Noctuoidea</taxon>
        <taxon>Erebidae</taxon>
        <taxon>Arctiinae</taxon>
        <taxon>Arctia</taxon>
    </lineage>
</organism>
<gene>
    <name evidence="1" type="ORF">APLA_LOCUS2081</name>
</gene>
<accession>A0A8S0YWJ1</accession>